<dbReference type="OrthoDB" id="879807at2759"/>
<dbReference type="Gramene" id="ERN15893">
    <property type="protein sequence ID" value="ERN15893"/>
    <property type="gene ID" value="AMTR_s00039p00210570"/>
</dbReference>
<organism evidence="3 4">
    <name type="scientific">Amborella trichopoda</name>
    <dbReference type="NCBI Taxonomy" id="13333"/>
    <lineage>
        <taxon>Eukaryota</taxon>
        <taxon>Viridiplantae</taxon>
        <taxon>Streptophyta</taxon>
        <taxon>Embryophyta</taxon>
        <taxon>Tracheophyta</taxon>
        <taxon>Spermatophyta</taxon>
        <taxon>Magnoliopsida</taxon>
        <taxon>Amborellales</taxon>
        <taxon>Amborellaceae</taxon>
        <taxon>Amborella</taxon>
    </lineage>
</organism>
<dbReference type="eggNOG" id="KOG4197">
    <property type="taxonomic scope" value="Eukaryota"/>
</dbReference>
<dbReference type="GO" id="GO:0003723">
    <property type="term" value="F:RNA binding"/>
    <property type="evidence" value="ECO:0000318"/>
    <property type="project" value="GO_Central"/>
</dbReference>
<evidence type="ECO:0000313" key="4">
    <source>
        <dbReference type="Proteomes" id="UP000017836"/>
    </source>
</evidence>
<dbReference type="Proteomes" id="UP000017836">
    <property type="component" value="Unassembled WGS sequence"/>
</dbReference>
<dbReference type="PANTHER" id="PTHR47926:SF347">
    <property type="entry name" value="PENTATRICOPEPTIDE REPEAT-CONTAINING PROTEIN"/>
    <property type="match status" value="1"/>
</dbReference>
<dbReference type="FunFam" id="1.25.40.10:FF:000344">
    <property type="entry name" value="Pentatricopeptide repeat-containing protein"/>
    <property type="match status" value="1"/>
</dbReference>
<dbReference type="AlphaFoldDB" id="U5D6A9"/>
<dbReference type="FunFam" id="1.25.40.10:FF:000996">
    <property type="entry name" value="Small kernel1"/>
    <property type="match status" value="1"/>
</dbReference>
<dbReference type="KEGG" id="atr:18444187"/>
<dbReference type="Pfam" id="PF01535">
    <property type="entry name" value="PPR"/>
    <property type="match status" value="5"/>
</dbReference>
<evidence type="ECO:0000256" key="2">
    <source>
        <dbReference type="PROSITE-ProRule" id="PRU00708"/>
    </source>
</evidence>
<feature type="repeat" description="PPR" evidence="2">
    <location>
        <begin position="213"/>
        <end position="243"/>
    </location>
</feature>
<dbReference type="InterPro" id="IPR011990">
    <property type="entry name" value="TPR-like_helical_dom_sf"/>
</dbReference>
<dbReference type="NCBIfam" id="TIGR00756">
    <property type="entry name" value="PPR"/>
    <property type="match status" value="4"/>
</dbReference>
<dbReference type="OMA" id="HSFYVAD"/>
<evidence type="ECO:0000256" key="1">
    <source>
        <dbReference type="ARBA" id="ARBA00022737"/>
    </source>
</evidence>
<dbReference type="InterPro" id="IPR002885">
    <property type="entry name" value="PPR_rpt"/>
</dbReference>
<dbReference type="FunFam" id="1.25.40.10:FF:000351">
    <property type="entry name" value="Pentatricopeptide repeat-containing protein"/>
    <property type="match status" value="1"/>
</dbReference>
<dbReference type="EMBL" id="KI392495">
    <property type="protein sequence ID" value="ERN15893.1"/>
    <property type="molecule type" value="Genomic_DNA"/>
</dbReference>
<keyword evidence="1" id="KW-0677">Repeat</keyword>
<dbReference type="HOGENOM" id="CLU_002706_37_8_1"/>
<dbReference type="Pfam" id="PF20431">
    <property type="entry name" value="E_motif"/>
    <property type="match status" value="1"/>
</dbReference>
<evidence type="ECO:0000313" key="3">
    <source>
        <dbReference type="EMBL" id="ERN15893.1"/>
    </source>
</evidence>
<proteinExistence type="predicted"/>
<keyword evidence="4" id="KW-1185">Reference proteome</keyword>
<feature type="repeat" description="PPR" evidence="2">
    <location>
        <begin position="445"/>
        <end position="479"/>
    </location>
</feature>
<name>U5D6A9_AMBTC</name>
<reference evidence="4" key="1">
    <citation type="journal article" date="2013" name="Science">
        <title>The Amborella genome and the evolution of flowering plants.</title>
        <authorList>
            <consortium name="Amborella Genome Project"/>
        </authorList>
    </citation>
    <scope>NUCLEOTIDE SEQUENCE [LARGE SCALE GENOMIC DNA]</scope>
</reference>
<protein>
    <submittedName>
        <fullName evidence="3">Uncharacterized protein</fullName>
    </submittedName>
</protein>
<feature type="repeat" description="PPR" evidence="2">
    <location>
        <begin position="244"/>
        <end position="278"/>
    </location>
</feature>
<dbReference type="Pfam" id="PF13041">
    <property type="entry name" value="PPR_2"/>
    <property type="match status" value="1"/>
</dbReference>
<dbReference type="PROSITE" id="PS51375">
    <property type="entry name" value="PPR"/>
    <property type="match status" value="5"/>
</dbReference>
<sequence length="674" mass="76282">MLRSSWILGFRFTRKLYFSRAISTTYVNVIHPHLIRVRSLQPLNQAFAHTSDQGLVRKHVLGFRYFMTATLEPSATSIDDLLAYLRHAIGLRSLQLARQAHALVWILGFAQNQFISVNLITVYSTCNKLSDARLVFDTIQWKNIFLWNSIISAYVKYTVWDEPLILYDKLLNSDVRPDHFTFSSVLKICAELCDSLRGEKIRVLMEKTGFCSDVVALNALIVMYCKCEWLTFARKVFDEMPDRNIASWNAMISGYAKLGSINEVWELVRQMHLERVILDGVTVVQLLSLCNNKNLVFPIHAVLLRIGLDLDFHIGSCLIDTYAKLGKLAISRRVHELMQCRNVVTWTSMVAGYAQNGYSYEALEVFREMQSIDTIKPNKVSLVSVLPACIPLGDLTLCKQIHGFSIRNQWNSEISLSNSLIDAYSKLGCLDHARCVFDDICYEHDVISWSSMIVGYSLNGLVKEPMLLFDEMIQLGIKPDNITFVGILSACARARMIEKGMEYYNLMTTKYGMVPTMEVCSCVVDMLGRNGQLNRALDFIKSMSIDEPGPSVWGALFSASLLHENVEMGKLASKYLLELEPQNPAHYVSLSNVYAASGIWDGVSEVRLEMKERGLRKLPGYSWIIVNSKVHSFYVSDKSHPSSSLIYAVLDRMILEMKGAGYAPEIKCLSQDAC</sequence>
<dbReference type="InterPro" id="IPR046848">
    <property type="entry name" value="E_motif"/>
</dbReference>
<dbReference type="PANTHER" id="PTHR47926">
    <property type="entry name" value="PENTATRICOPEPTIDE REPEAT-CONTAINING PROTEIN"/>
    <property type="match status" value="1"/>
</dbReference>
<dbReference type="InterPro" id="IPR046960">
    <property type="entry name" value="PPR_At4g14850-like_plant"/>
</dbReference>
<dbReference type="Gene3D" id="1.25.40.10">
    <property type="entry name" value="Tetratricopeptide repeat domain"/>
    <property type="match status" value="4"/>
</dbReference>
<accession>U5D6A9</accession>
<feature type="repeat" description="PPR" evidence="2">
    <location>
        <begin position="342"/>
        <end position="376"/>
    </location>
</feature>
<feature type="repeat" description="PPR" evidence="2">
    <location>
        <begin position="143"/>
        <end position="177"/>
    </location>
</feature>
<dbReference type="GO" id="GO:0009451">
    <property type="term" value="P:RNA modification"/>
    <property type="evidence" value="ECO:0000318"/>
    <property type="project" value="GO_Central"/>
</dbReference>
<gene>
    <name evidence="3" type="ORF">AMTR_s00039p00210570</name>
</gene>